<proteinExistence type="predicted"/>
<evidence type="ECO:0000313" key="1">
    <source>
        <dbReference type="EMBL" id="KAI5080739.1"/>
    </source>
</evidence>
<accession>A0A9D4ZMC9</accession>
<dbReference type="Proteomes" id="UP000886520">
    <property type="component" value="Chromosome 4"/>
</dbReference>
<organism evidence="1 2">
    <name type="scientific">Adiantum capillus-veneris</name>
    <name type="common">Maidenhair fern</name>
    <dbReference type="NCBI Taxonomy" id="13818"/>
    <lineage>
        <taxon>Eukaryota</taxon>
        <taxon>Viridiplantae</taxon>
        <taxon>Streptophyta</taxon>
        <taxon>Embryophyta</taxon>
        <taxon>Tracheophyta</taxon>
        <taxon>Polypodiopsida</taxon>
        <taxon>Polypodiidae</taxon>
        <taxon>Polypodiales</taxon>
        <taxon>Pteridineae</taxon>
        <taxon>Pteridaceae</taxon>
        <taxon>Vittarioideae</taxon>
        <taxon>Adiantum</taxon>
    </lineage>
</organism>
<dbReference type="EMBL" id="JABFUD020000004">
    <property type="protein sequence ID" value="KAI5080739.1"/>
    <property type="molecule type" value="Genomic_DNA"/>
</dbReference>
<dbReference type="AlphaFoldDB" id="A0A9D4ZMC9"/>
<reference evidence="1" key="1">
    <citation type="submission" date="2021-01" db="EMBL/GenBank/DDBJ databases">
        <title>Adiantum capillus-veneris genome.</title>
        <authorList>
            <person name="Fang Y."/>
            <person name="Liao Q."/>
        </authorList>
    </citation>
    <scope>NUCLEOTIDE SEQUENCE</scope>
    <source>
        <strain evidence="1">H3</strain>
        <tissue evidence="1">Leaf</tissue>
    </source>
</reference>
<sequence>MMAAARTCTFQSFGQTSLVNVRGECGVLLKAQKALLEWVSRHWNMSNRGMVKKQNGDPMCLDKSRIDNPKIFTTESVGNSSW</sequence>
<protein>
    <submittedName>
        <fullName evidence="1">Uncharacterized protein</fullName>
    </submittedName>
</protein>
<keyword evidence="2" id="KW-1185">Reference proteome</keyword>
<gene>
    <name evidence="1" type="ORF">GOP47_0003922</name>
</gene>
<name>A0A9D4ZMC9_ADICA</name>
<evidence type="ECO:0000313" key="2">
    <source>
        <dbReference type="Proteomes" id="UP000886520"/>
    </source>
</evidence>
<comment type="caution">
    <text evidence="1">The sequence shown here is derived from an EMBL/GenBank/DDBJ whole genome shotgun (WGS) entry which is preliminary data.</text>
</comment>